<accession>A0ABV1IIB6</accession>
<evidence type="ECO:0000259" key="1">
    <source>
        <dbReference type="PROSITE" id="PS50075"/>
    </source>
</evidence>
<dbReference type="RefSeq" id="WP_349182627.1">
    <property type="nucleotide sequence ID" value="NZ_JBBNGS010000011.1"/>
</dbReference>
<keyword evidence="3" id="KW-1185">Reference proteome</keyword>
<organism evidence="2 3">
    <name type="scientific">Paratractidigestivibacter faecalis</name>
    <dbReference type="NCBI Taxonomy" id="2292441"/>
    <lineage>
        <taxon>Bacteria</taxon>
        <taxon>Bacillati</taxon>
        <taxon>Actinomycetota</taxon>
        <taxon>Coriobacteriia</taxon>
        <taxon>Coriobacteriales</taxon>
        <taxon>Atopobiaceae</taxon>
        <taxon>Paratractidigestivibacter</taxon>
    </lineage>
</organism>
<dbReference type="InterPro" id="IPR036736">
    <property type="entry name" value="ACP-like_sf"/>
</dbReference>
<dbReference type="Pfam" id="PF00550">
    <property type="entry name" value="PP-binding"/>
    <property type="match status" value="1"/>
</dbReference>
<dbReference type="Proteomes" id="UP001478817">
    <property type="component" value="Unassembled WGS sequence"/>
</dbReference>
<name>A0ABV1IIB6_9ACTN</name>
<protein>
    <submittedName>
        <fullName evidence="2">Phosphopantetheine-binding protein</fullName>
    </submittedName>
</protein>
<proteinExistence type="predicted"/>
<dbReference type="Gene3D" id="1.10.1200.10">
    <property type="entry name" value="ACP-like"/>
    <property type="match status" value="1"/>
</dbReference>
<feature type="domain" description="Carrier" evidence="1">
    <location>
        <begin position="3"/>
        <end position="81"/>
    </location>
</feature>
<evidence type="ECO:0000313" key="3">
    <source>
        <dbReference type="Proteomes" id="UP001478817"/>
    </source>
</evidence>
<dbReference type="PROSITE" id="PS50075">
    <property type="entry name" value="CARRIER"/>
    <property type="match status" value="1"/>
</dbReference>
<comment type="caution">
    <text evidence="2">The sequence shown here is derived from an EMBL/GenBank/DDBJ whole genome shotgun (WGS) entry which is preliminary data.</text>
</comment>
<dbReference type="EMBL" id="JBBNGS010000011">
    <property type="protein sequence ID" value="MEQ2638030.1"/>
    <property type="molecule type" value="Genomic_DNA"/>
</dbReference>
<reference evidence="2 3" key="1">
    <citation type="submission" date="2024-04" db="EMBL/GenBank/DDBJ databases">
        <title>Human intestinal bacterial collection.</title>
        <authorList>
            <person name="Pauvert C."/>
            <person name="Hitch T.C.A."/>
            <person name="Clavel T."/>
        </authorList>
    </citation>
    <scope>NUCLEOTIDE SEQUENCE [LARGE SCALE GENOMIC DNA]</scope>
    <source>
        <strain evidence="2 3">CLA-AA-H197</strain>
    </source>
</reference>
<sequence>MNDFQEEVVEILKNKAADIFGVDTSTLSEATSFVEDLHCKSVNIVQFASALEDEYEVEVPYMQLNKCTTFADAAKFVDDALSM</sequence>
<gene>
    <name evidence="2" type="ORF">AAAT05_06725</name>
</gene>
<dbReference type="InterPro" id="IPR009081">
    <property type="entry name" value="PP-bd_ACP"/>
</dbReference>
<evidence type="ECO:0000313" key="2">
    <source>
        <dbReference type="EMBL" id="MEQ2638030.1"/>
    </source>
</evidence>
<dbReference type="SUPFAM" id="SSF47336">
    <property type="entry name" value="ACP-like"/>
    <property type="match status" value="1"/>
</dbReference>